<dbReference type="Proteomes" id="UP001596328">
    <property type="component" value="Unassembled WGS sequence"/>
</dbReference>
<feature type="domain" description="Rhodanese" evidence="1">
    <location>
        <begin position="42"/>
        <end position="139"/>
    </location>
</feature>
<dbReference type="SMART" id="SM00450">
    <property type="entry name" value="RHOD"/>
    <property type="match status" value="1"/>
</dbReference>
<dbReference type="PANTHER" id="PTHR44086:SF13">
    <property type="entry name" value="THIOSULFATE SULFURTRANSFERASE PSPE"/>
    <property type="match status" value="1"/>
</dbReference>
<dbReference type="EMBL" id="JBHSWU010000001">
    <property type="protein sequence ID" value="MFC6722843.1"/>
    <property type="molecule type" value="Genomic_DNA"/>
</dbReference>
<comment type="caution">
    <text evidence="2">The sequence shown here is derived from an EMBL/GenBank/DDBJ whole genome shotgun (WGS) entry which is preliminary data.</text>
</comment>
<dbReference type="AlphaFoldDB" id="A0ABD5RTW6"/>
<sequence>MSSSGDVTRGSQQILKGYQELLVEAKRDVKVYSIEEALDRYLKDDATFVDVRDAPELWKDGQIPGSVHASRGMLEFHIDPTSPYYMDEFGKETEYIFVCAVGGRSALAAHRAKEMGLSPVATLEGGYKGWKDYGAPVDEAQPMM</sequence>
<dbReference type="PROSITE" id="PS50206">
    <property type="entry name" value="RHODANESE_3"/>
    <property type="match status" value="1"/>
</dbReference>
<dbReference type="InterPro" id="IPR036873">
    <property type="entry name" value="Rhodanese-like_dom_sf"/>
</dbReference>
<evidence type="ECO:0000313" key="3">
    <source>
        <dbReference type="Proteomes" id="UP001596328"/>
    </source>
</evidence>
<protein>
    <submittedName>
        <fullName evidence="2">Rhodanese-like domain-containing protein</fullName>
    </submittedName>
</protein>
<dbReference type="SUPFAM" id="SSF52821">
    <property type="entry name" value="Rhodanese/Cell cycle control phosphatase"/>
    <property type="match status" value="1"/>
</dbReference>
<evidence type="ECO:0000313" key="2">
    <source>
        <dbReference type="EMBL" id="MFC6722843.1"/>
    </source>
</evidence>
<organism evidence="2 3">
    <name type="scientific">Halobium palmae</name>
    <dbReference type="NCBI Taxonomy" id="1776492"/>
    <lineage>
        <taxon>Archaea</taxon>
        <taxon>Methanobacteriati</taxon>
        <taxon>Methanobacteriota</taxon>
        <taxon>Stenosarchaea group</taxon>
        <taxon>Halobacteria</taxon>
        <taxon>Halobacteriales</taxon>
        <taxon>Haloferacaceae</taxon>
        <taxon>Halobium</taxon>
    </lineage>
</organism>
<dbReference type="PANTHER" id="PTHR44086">
    <property type="entry name" value="THIOSULFATE SULFURTRANSFERASE RDL2, MITOCHONDRIAL-RELATED"/>
    <property type="match status" value="1"/>
</dbReference>
<keyword evidence="3" id="KW-1185">Reference proteome</keyword>
<gene>
    <name evidence="2" type="ORF">ACFQE1_00150</name>
</gene>
<dbReference type="InterPro" id="IPR001763">
    <property type="entry name" value="Rhodanese-like_dom"/>
</dbReference>
<dbReference type="Pfam" id="PF00581">
    <property type="entry name" value="Rhodanese"/>
    <property type="match status" value="1"/>
</dbReference>
<name>A0ABD5RTW6_9EURY</name>
<reference evidence="2 3" key="1">
    <citation type="journal article" date="2019" name="Int. J. Syst. Evol. Microbiol.">
        <title>The Global Catalogue of Microorganisms (GCM) 10K type strain sequencing project: providing services to taxonomists for standard genome sequencing and annotation.</title>
        <authorList>
            <consortium name="The Broad Institute Genomics Platform"/>
            <consortium name="The Broad Institute Genome Sequencing Center for Infectious Disease"/>
            <person name="Wu L."/>
            <person name="Ma J."/>
        </authorList>
    </citation>
    <scope>NUCLEOTIDE SEQUENCE [LARGE SCALE GENOMIC DNA]</scope>
    <source>
        <strain evidence="2 3">NBRC 111368</strain>
    </source>
</reference>
<accession>A0ABD5RTW6</accession>
<evidence type="ECO:0000259" key="1">
    <source>
        <dbReference type="PROSITE" id="PS50206"/>
    </source>
</evidence>
<proteinExistence type="predicted"/>
<dbReference type="Gene3D" id="3.40.250.10">
    <property type="entry name" value="Rhodanese-like domain"/>
    <property type="match status" value="1"/>
</dbReference>